<dbReference type="EMBL" id="BQNB010021216">
    <property type="protein sequence ID" value="GJU04095.1"/>
    <property type="molecule type" value="Genomic_DNA"/>
</dbReference>
<dbReference type="SUPFAM" id="SSF56672">
    <property type="entry name" value="DNA/RNA polymerases"/>
    <property type="match status" value="1"/>
</dbReference>
<comment type="caution">
    <text evidence="4">The sequence shown here is derived from an EMBL/GenBank/DDBJ whole genome shotgun (WGS) entry which is preliminary data.</text>
</comment>
<gene>
    <name evidence="4" type="ORF">Tco_1114433</name>
</gene>
<feature type="domain" description="Retroviral polymerase SH3-like" evidence="3">
    <location>
        <begin position="398"/>
        <end position="459"/>
    </location>
</feature>
<feature type="region of interest" description="Disordered" evidence="1">
    <location>
        <begin position="752"/>
        <end position="842"/>
    </location>
</feature>
<dbReference type="InterPro" id="IPR057670">
    <property type="entry name" value="SH3_retrovirus"/>
</dbReference>
<evidence type="ECO:0000256" key="1">
    <source>
        <dbReference type="SAM" id="MobiDB-lite"/>
    </source>
</evidence>
<feature type="compositionally biased region" description="Basic and acidic residues" evidence="1">
    <location>
        <begin position="167"/>
        <end position="177"/>
    </location>
</feature>
<evidence type="ECO:0000313" key="4">
    <source>
        <dbReference type="EMBL" id="GJU04095.1"/>
    </source>
</evidence>
<proteinExistence type="predicted"/>
<reference evidence="4" key="2">
    <citation type="submission" date="2022-01" db="EMBL/GenBank/DDBJ databases">
        <authorList>
            <person name="Yamashiro T."/>
            <person name="Shiraishi A."/>
            <person name="Satake H."/>
            <person name="Nakayama K."/>
        </authorList>
    </citation>
    <scope>NUCLEOTIDE SEQUENCE</scope>
</reference>
<dbReference type="Pfam" id="PF25597">
    <property type="entry name" value="SH3_retrovirus"/>
    <property type="match status" value="1"/>
</dbReference>
<evidence type="ECO:0000259" key="2">
    <source>
        <dbReference type="Pfam" id="PF07727"/>
    </source>
</evidence>
<dbReference type="PANTHER" id="PTHR47592">
    <property type="entry name" value="PBF68 PROTEIN"/>
    <property type="match status" value="1"/>
</dbReference>
<name>A0ABQ5IV41_9ASTR</name>
<dbReference type="Proteomes" id="UP001151760">
    <property type="component" value="Unassembled WGS sequence"/>
</dbReference>
<keyword evidence="5" id="KW-1185">Reference proteome</keyword>
<sequence>MVVTAMKHMASNFAKLDKFEGVDFRRWQKKMHFLLSSMSVVYVLTTPISDDGGDDPTVEQVRKRAKWDNDDYAKYMAEDASSKKFLVSNFTNYKMTYSRLVLEQYNELLGILGRFTQHKMNMDEAIQVSCIIDKLPFSWKDFKHTLEHKKEDLTLVKLGSQMRIKESLRVQDSDKPKSNNVAGPSVVNMVEHNNSSRYNDNKGKRKHHDNTRADPNKKAKPTCWKYGKTGHIKRDCKGVNVDNKASNSGTKGSLDDRCWFKTYESVNDGSIHHMGNKLNALVRERGCVDLKFSSGKIISLFNVLHHVILGHVHFKRMQDMSKDGFIPAFDMDTEKCKTCMLTKITKIPFQNVKRKTKVLELIHNDLCDLHATPSLGNKKYFVTFIDDASRTESRVLGAVVRLPDPNLQTLDKKGIECIFVGYVEHFKAFRFYVFEANESVSINSIIESRDAIFDENRFSSLPIPSLTISNRTEDTGGSVVPEEVTEESQDVALWKEAINDEIDSIMGNNTWVLVDLPPGCKPLGCKWIFKRKLKVDGTIEKFKERLIIQGFRQKSSIGYFDNYAPVACISTIRLLIAMASIHNLIIHQMDVKTAFLNGKLDEEVYMNQPLGFIMPGNENKVDLTREFFSTRFSMEDMGEADVILGIRIKHGSNGIAISQSYYIEKALKKFSYFDCTPMSSPMDTSEKLMPNNDQPVSQLEYSRVIGCLMYAMTCTKPDIAFVVGKLATPLSPAYVPDPMELEHHIPVYVPEPDYPEYLAPSDDDIPIDYAADADDDEDGDEESSEDDDDEEEEHLAPADSTAIASPNIDLVPSAEETEPFETYESAATPPPPPPAYRTTSRMSVRTQTPIPFPFKAEIPSPPLPLPSPPTHNSPTYAKAPISYRASGIWLRVASSLPLPAPSTSCRADIPEADIPPQKMLCLTAPTPSFERDHAALHDEGDTLRRYLSSLCTTHEQDRVEAHQGLDRSEAHNRAFEAQITVLKTHTYRHEWQCQDANDHAIRAIMRIQTLEAGARIDTLEDTSSSA</sequence>
<dbReference type="InterPro" id="IPR013103">
    <property type="entry name" value="RVT_2"/>
</dbReference>
<reference evidence="4" key="1">
    <citation type="journal article" date="2022" name="Int. J. Mol. Sci.">
        <title>Draft Genome of Tanacetum Coccineum: Genomic Comparison of Closely Related Tanacetum-Family Plants.</title>
        <authorList>
            <person name="Yamashiro T."/>
            <person name="Shiraishi A."/>
            <person name="Nakayama K."/>
            <person name="Satake H."/>
        </authorList>
    </citation>
    <scope>NUCLEOTIDE SEQUENCE</scope>
</reference>
<organism evidence="4 5">
    <name type="scientific">Tanacetum coccineum</name>
    <dbReference type="NCBI Taxonomy" id="301880"/>
    <lineage>
        <taxon>Eukaryota</taxon>
        <taxon>Viridiplantae</taxon>
        <taxon>Streptophyta</taxon>
        <taxon>Embryophyta</taxon>
        <taxon>Tracheophyta</taxon>
        <taxon>Spermatophyta</taxon>
        <taxon>Magnoliopsida</taxon>
        <taxon>eudicotyledons</taxon>
        <taxon>Gunneridae</taxon>
        <taxon>Pentapetalae</taxon>
        <taxon>asterids</taxon>
        <taxon>campanulids</taxon>
        <taxon>Asterales</taxon>
        <taxon>Asteraceae</taxon>
        <taxon>Asteroideae</taxon>
        <taxon>Anthemideae</taxon>
        <taxon>Anthemidinae</taxon>
        <taxon>Tanacetum</taxon>
    </lineage>
</organism>
<dbReference type="PANTHER" id="PTHR47592:SF29">
    <property type="entry name" value="ZINC FINGER, CCHC-TYPE"/>
    <property type="match status" value="1"/>
</dbReference>
<feature type="domain" description="Reverse transcriptase Ty1/copia-type" evidence="2">
    <location>
        <begin position="508"/>
        <end position="621"/>
    </location>
</feature>
<protein>
    <submittedName>
        <fullName evidence="4">Zinc finger, CCHC-type containing protein</fullName>
    </submittedName>
</protein>
<dbReference type="Pfam" id="PF14223">
    <property type="entry name" value="Retrotran_gag_2"/>
    <property type="match status" value="1"/>
</dbReference>
<evidence type="ECO:0000313" key="5">
    <source>
        <dbReference type="Proteomes" id="UP001151760"/>
    </source>
</evidence>
<feature type="compositionally biased region" description="Acidic residues" evidence="1">
    <location>
        <begin position="761"/>
        <end position="793"/>
    </location>
</feature>
<dbReference type="Pfam" id="PF07727">
    <property type="entry name" value="RVT_2"/>
    <property type="match status" value="1"/>
</dbReference>
<evidence type="ECO:0000259" key="3">
    <source>
        <dbReference type="Pfam" id="PF25597"/>
    </source>
</evidence>
<accession>A0ABQ5IV41</accession>
<feature type="region of interest" description="Disordered" evidence="1">
    <location>
        <begin position="167"/>
        <end position="222"/>
    </location>
</feature>
<dbReference type="InterPro" id="IPR043502">
    <property type="entry name" value="DNA/RNA_pol_sf"/>
</dbReference>